<dbReference type="PANTHER" id="PTHR30290:SF9">
    <property type="entry name" value="OLIGOPEPTIDE-BINDING PROTEIN APPA"/>
    <property type="match status" value="1"/>
</dbReference>
<feature type="domain" description="Solute-binding protein family 5" evidence="6">
    <location>
        <begin position="82"/>
        <end position="453"/>
    </location>
</feature>
<evidence type="ECO:0000256" key="3">
    <source>
        <dbReference type="ARBA" id="ARBA00022448"/>
    </source>
</evidence>
<evidence type="ECO:0000313" key="8">
    <source>
        <dbReference type="Proteomes" id="UP000295351"/>
    </source>
</evidence>
<dbReference type="GO" id="GO:1904680">
    <property type="term" value="F:peptide transmembrane transporter activity"/>
    <property type="evidence" value="ECO:0007669"/>
    <property type="project" value="TreeGrafter"/>
</dbReference>
<dbReference type="CDD" id="cd08498">
    <property type="entry name" value="PBP2_NikA_DppA_OppA_like_2"/>
    <property type="match status" value="1"/>
</dbReference>
<keyword evidence="8" id="KW-1185">Reference proteome</keyword>
<feature type="signal peptide" evidence="5">
    <location>
        <begin position="1"/>
        <end position="39"/>
    </location>
</feature>
<dbReference type="InterPro" id="IPR039424">
    <property type="entry name" value="SBP_5"/>
</dbReference>
<gene>
    <name evidence="7" type="ORF">EV665_105277</name>
</gene>
<evidence type="ECO:0000256" key="5">
    <source>
        <dbReference type="SAM" id="SignalP"/>
    </source>
</evidence>
<evidence type="ECO:0000256" key="4">
    <source>
        <dbReference type="ARBA" id="ARBA00022729"/>
    </source>
</evidence>
<keyword evidence="3" id="KW-0813">Transport</keyword>
<organism evidence="7 8">
    <name type="scientific">Shinella granuli</name>
    <dbReference type="NCBI Taxonomy" id="323621"/>
    <lineage>
        <taxon>Bacteria</taxon>
        <taxon>Pseudomonadati</taxon>
        <taxon>Pseudomonadota</taxon>
        <taxon>Alphaproteobacteria</taxon>
        <taxon>Hyphomicrobiales</taxon>
        <taxon>Rhizobiaceae</taxon>
        <taxon>Shinella</taxon>
    </lineage>
</organism>
<sequence length="539" mass="59752">MQNFPTYAYKSGRARVKTYMKTLLAGLAVLAPLSAPAFAETLRWAASGDVISYDPNAQVDSFTQSVQHIVFDPLVRRNKELKLEPALATSWEIIEPTRWRFKLREGVTFHEGQPFNADDVVATIERQIDPGARNRENLSAVTGVEKVDDHTVDLILRGPYPLLLNDLAAIYILSKPWMEEHDALKPGNTATGVVTYASNHANGTGAFKLKSYEPDSRSVFEVNKDWWDKPEHNLTEVEFRPIASDATRVAALLSGEVDMVVPVPLQDVDRIAATDGLKVVENPSLRTIMLALNFKKELHAAPGVANPMLDVKVRQALWHAIDLNTIQKRLMRGKSRVAAMLVAPAVTGHDEAIDVPLDYDIDKAKALLAEAGYPDGFKTGLSCSNDRYIADEQICLAISSMWAKIGVQVDLSVESKTTYFPRMDNGELDVYMLGWASLPPMDGFSVLQALLATNDGTYGGSNPNGLSDPRIDALARSAAIELDEAKRVDMLKEAFRITHDEALFIPLHQQPVAWAMSDKVDIPQFPDEYVRPWFAQVKK</sequence>
<dbReference type="PIRSF" id="PIRSF002741">
    <property type="entry name" value="MppA"/>
    <property type="match status" value="1"/>
</dbReference>
<dbReference type="Pfam" id="PF00496">
    <property type="entry name" value="SBP_bac_5"/>
    <property type="match status" value="1"/>
</dbReference>
<name>A0A4V2RIZ0_SHIGR</name>
<comment type="caution">
    <text evidence="7">The sequence shown here is derived from an EMBL/GenBank/DDBJ whole genome shotgun (WGS) entry which is preliminary data.</text>
</comment>
<comment type="similarity">
    <text evidence="2">Belongs to the bacterial solute-binding protein 5 family.</text>
</comment>
<feature type="chain" id="PRO_5020426121" evidence="5">
    <location>
        <begin position="40"/>
        <end position="539"/>
    </location>
</feature>
<dbReference type="PANTHER" id="PTHR30290">
    <property type="entry name" value="PERIPLASMIC BINDING COMPONENT OF ABC TRANSPORTER"/>
    <property type="match status" value="1"/>
</dbReference>
<reference evidence="7 8" key="1">
    <citation type="submission" date="2019-03" db="EMBL/GenBank/DDBJ databases">
        <title>Genomic Encyclopedia of Type Strains, Phase IV (KMG-IV): sequencing the most valuable type-strain genomes for metagenomic binning, comparative biology and taxonomic classification.</title>
        <authorList>
            <person name="Goeker M."/>
        </authorList>
    </citation>
    <scope>NUCLEOTIDE SEQUENCE [LARGE SCALE GENOMIC DNA]</scope>
    <source>
        <strain evidence="7 8">DSM 18401</strain>
    </source>
</reference>
<dbReference type="EMBL" id="SLVX01000005">
    <property type="protein sequence ID" value="TCN46190.1"/>
    <property type="molecule type" value="Genomic_DNA"/>
</dbReference>
<dbReference type="InterPro" id="IPR000914">
    <property type="entry name" value="SBP_5_dom"/>
</dbReference>
<evidence type="ECO:0000313" key="7">
    <source>
        <dbReference type="EMBL" id="TCN46190.1"/>
    </source>
</evidence>
<dbReference type="GO" id="GO:0043190">
    <property type="term" value="C:ATP-binding cassette (ABC) transporter complex"/>
    <property type="evidence" value="ECO:0007669"/>
    <property type="project" value="InterPro"/>
</dbReference>
<proteinExistence type="inferred from homology"/>
<dbReference type="Gene3D" id="3.40.190.10">
    <property type="entry name" value="Periplasmic binding protein-like II"/>
    <property type="match status" value="1"/>
</dbReference>
<dbReference type="AlphaFoldDB" id="A0A4V2RIZ0"/>
<dbReference type="Gene3D" id="3.10.105.10">
    <property type="entry name" value="Dipeptide-binding Protein, Domain 3"/>
    <property type="match status" value="1"/>
</dbReference>
<evidence type="ECO:0000259" key="6">
    <source>
        <dbReference type="Pfam" id="PF00496"/>
    </source>
</evidence>
<accession>A0A4V2RIZ0</accession>
<protein>
    <submittedName>
        <fullName evidence="7">Peptide/nickel transport system substrate-binding protein</fullName>
    </submittedName>
</protein>
<dbReference type="Proteomes" id="UP000295351">
    <property type="component" value="Unassembled WGS sequence"/>
</dbReference>
<dbReference type="SUPFAM" id="SSF53850">
    <property type="entry name" value="Periplasmic binding protein-like II"/>
    <property type="match status" value="1"/>
</dbReference>
<keyword evidence="4 5" id="KW-0732">Signal</keyword>
<comment type="subcellular location">
    <subcellularLocation>
        <location evidence="1">Periplasm</location>
    </subcellularLocation>
</comment>
<dbReference type="GO" id="GO:0030288">
    <property type="term" value="C:outer membrane-bounded periplasmic space"/>
    <property type="evidence" value="ECO:0007669"/>
    <property type="project" value="UniProtKB-ARBA"/>
</dbReference>
<dbReference type="GO" id="GO:0015833">
    <property type="term" value="P:peptide transport"/>
    <property type="evidence" value="ECO:0007669"/>
    <property type="project" value="TreeGrafter"/>
</dbReference>
<evidence type="ECO:0000256" key="1">
    <source>
        <dbReference type="ARBA" id="ARBA00004418"/>
    </source>
</evidence>
<evidence type="ECO:0000256" key="2">
    <source>
        <dbReference type="ARBA" id="ARBA00005695"/>
    </source>
</evidence>
<dbReference type="InterPro" id="IPR030678">
    <property type="entry name" value="Peptide/Ni-bd"/>
</dbReference>
<dbReference type="Gene3D" id="3.90.76.10">
    <property type="entry name" value="Dipeptide-binding Protein, Domain 1"/>
    <property type="match status" value="1"/>
</dbReference>